<proteinExistence type="predicted"/>
<accession>A0A670ID57</accession>
<dbReference type="GeneTree" id="ENSGT00530000064550"/>
<reference evidence="1" key="2">
    <citation type="submission" date="2025-08" db="UniProtKB">
        <authorList>
            <consortium name="Ensembl"/>
        </authorList>
    </citation>
    <scope>IDENTIFICATION</scope>
</reference>
<sequence length="72" mass="8075">MLVLGAIFEGNSAKDDEIFKQAVADLSLNDDILQSEKITYTIKLIEANNPFHAVQEGKVEKRIEEHEIFPCG</sequence>
<keyword evidence="2" id="KW-1185">Reference proteome</keyword>
<evidence type="ECO:0000313" key="1">
    <source>
        <dbReference type="Ensembl" id="ENSPMRP00000009589.1"/>
    </source>
</evidence>
<dbReference type="PANTHER" id="PTHR36687:SF2">
    <property type="entry name" value="GLUTAMATE RECEPTOR IONOTROPIC, DELTA-1"/>
    <property type="match status" value="1"/>
</dbReference>
<name>A0A670ID57_PODMU</name>
<dbReference type="Gene3D" id="3.40.50.2300">
    <property type="match status" value="1"/>
</dbReference>
<organism evidence="1 2">
    <name type="scientific">Podarcis muralis</name>
    <name type="common">Wall lizard</name>
    <name type="synonym">Lacerta muralis</name>
    <dbReference type="NCBI Taxonomy" id="64176"/>
    <lineage>
        <taxon>Eukaryota</taxon>
        <taxon>Metazoa</taxon>
        <taxon>Chordata</taxon>
        <taxon>Craniata</taxon>
        <taxon>Vertebrata</taxon>
        <taxon>Euteleostomi</taxon>
        <taxon>Lepidosauria</taxon>
        <taxon>Squamata</taxon>
        <taxon>Bifurcata</taxon>
        <taxon>Unidentata</taxon>
        <taxon>Episquamata</taxon>
        <taxon>Laterata</taxon>
        <taxon>Lacertibaenia</taxon>
        <taxon>Lacertidae</taxon>
        <taxon>Podarcis</taxon>
    </lineage>
</organism>
<dbReference type="Proteomes" id="UP000472272">
    <property type="component" value="Chromosome 5"/>
</dbReference>
<dbReference type="OMA" id="FIPYSAI"/>
<reference evidence="1" key="3">
    <citation type="submission" date="2025-09" db="UniProtKB">
        <authorList>
            <consortium name="Ensembl"/>
        </authorList>
    </citation>
    <scope>IDENTIFICATION</scope>
</reference>
<evidence type="ECO:0000313" key="2">
    <source>
        <dbReference type="Proteomes" id="UP000472272"/>
    </source>
</evidence>
<dbReference type="PANTHER" id="PTHR36687">
    <property type="entry name" value="GLUTAMATE RECEPTOR IONOTROPIC, DELTA-2-RELATED"/>
    <property type="match status" value="1"/>
</dbReference>
<reference evidence="1 2" key="1">
    <citation type="journal article" date="2019" name="Proc. Natl. Acad. Sci. U.S.A.">
        <title>Regulatory changes in pterin and carotenoid genes underlie balanced color polymorphisms in the wall lizard.</title>
        <authorList>
            <person name="Andrade P."/>
            <person name="Pinho C."/>
            <person name="Perez I de Lanuza G."/>
            <person name="Afonso S."/>
            <person name="Brejcha J."/>
            <person name="Rubin C.J."/>
            <person name="Wallerman O."/>
            <person name="Pereira P."/>
            <person name="Sabatino S.J."/>
            <person name="Bellati A."/>
            <person name="Pellitteri-Rosa D."/>
            <person name="Bosakova Z."/>
            <person name="Bunikis I."/>
            <person name="Carretero M.A."/>
            <person name="Feiner N."/>
            <person name="Marsik P."/>
            <person name="Pauperio F."/>
            <person name="Salvi D."/>
            <person name="Soler L."/>
            <person name="While G.M."/>
            <person name="Uller T."/>
            <person name="Font E."/>
            <person name="Andersson L."/>
            <person name="Carneiro M."/>
        </authorList>
    </citation>
    <scope>NUCLEOTIDE SEQUENCE</scope>
</reference>
<evidence type="ECO:0008006" key="3">
    <source>
        <dbReference type="Google" id="ProtNLM"/>
    </source>
</evidence>
<dbReference type="InterPro" id="IPR043373">
    <property type="entry name" value="IGluR_D"/>
</dbReference>
<dbReference type="Ensembl" id="ENSPMRT00000010229.1">
    <property type="protein sequence ID" value="ENSPMRP00000009589.1"/>
    <property type="gene ID" value="ENSPMRG00000006424.1"/>
</dbReference>
<protein>
    <recommendedName>
        <fullName evidence="3">Glutamate ionotropic receptor delta type subunit 1</fullName>
    </recommendedName>
</protein>
<dbReference type="AlphaFoldDB" id="A0A670ID57"/>